<dbReference type="OrthoDB" id="9776313at2"/>
<feature type="domain" description="NAD-dependent epimerase/dehydratase" evidence="1">
    <location>
        <begin position="6"/>
        <end position="210"/>
    </location>
</feature>
<dbReference type="GO" id="GO:0044877">
    <property type="term" value="F:protein-containing complex binding"/>
    <property type="evidence" value="ECO:0007669"/>
    <property type="project" value="TreeGrafter"/>
</dbReference>
<dbReference type="InterPro" id="IPR036291">
    <property type="entry name" value="NAD(P)-bd_dom_sf"/>
</dbReference>
<dbReference type="InterPro" id="IPR001509">
    <property type="entry name" value="Epimerase_deHydtase"/>
</dbReference>
<dbReference type="Proteomes" id="UP000241167">
    <property type="component" value="Unassembled WGS sequence"/>
</dbReference>
<reference evidence="2 3" key="1">
    <citation type="submission" date="2018-03" db="EMBL/GenBank/DDBJ databases">
        <title>The draft genome of Sphingosinicella sp. GL-C-18.</title>
        <authorList>
            <person name="Liu L."/>
            <person name="Li L."/>
            <person name="Liang L."/>
            <person name="Zhang X."/>
            <person name="Wang T."/>
        </authorList>
    </citation>
    <scope>NUCLEOTIDE SEQUENCE [LARGE SCALE GENOMIC DNA]</scope>
    <source>
        <strain evidence="2 3">GL-C-18</strain>
    </source>
</reference>
<dbReference type="Gene3D" id="3.40.50.720">
    <property type="entry name" value="NAD(P)-binding Rossmann-like Domain"/>
    <property type="match status" value="1"/>
</dbReference>
<dbReference type="AlphaFoldDB" id="A0A2P7QZB1"/>
<comment type="caution">
    <text evidence="2">The sequence shown here is derived from an EMBL/GenBank/DDBJ whole genome shotgun (WGS) entry which is preliminary data.</text>
</comment>
<evidence type="ECO:0000313" key="2">
    <source>
        <dbReference type="EMBL" id="PSJ43300.1"/>
    </source>
</evidence>
<accession>A0A2P7QZB1</accession>
<dbReference type="Pfam" id="PF01370">
    <property type="entry name" value="Epimerase"/>
    <property type="match status" value="1"/>
</dbReference>
<dbReference type="SUPFAM" id="SSF51735">
    <property type="entry name" value="NAD(P)-binding Rossmann-fold domains"/>
    <property type="match status" value="1"/>
</dbReference>
<dbReference type="PANTHER" id="PTHR12126:SF11">
    <property type="entry name" value="NADH DEHYDROGENASE [UBIQUINONE] 1 ALPHA SUBCOMPLEX SUBUNIT 9, MITOCHONDRIAL"/>
    <property type="match status" value="1"/>
</dbReference>
<dbReference type="InterPro" id="IPR051207">
    <property type="entry name" value="ComplexI_NDUFA9_subunit"/>
</dbReference>
<organism evidence="2 3">
    <name type="scientific">Allosphingosinicella deserti</name>
    <dbReference type="NCBI Taxonomy" id="2116704"/>
    <lineage>
        <taxon>Bacteria</taxon>
        <taxon>Pseudomonadati</taxon>
        <taxon>Pseudomonadota</taxon>
        <taxon>Alphaproteobacteria</taxon>
        <taxon>Sphingomonadales</taxon>
        <taxon>Sphingomonadaceae</taxon>
        <taxon>Allosphingosinicella</taxon>
    </lineage>
</organism>
<dbReference type="PANTHER" id="PTHR12126">
    <property type="entry name" value="NADH-UBIQUINONE OXIDOREDUCTASE 39 KDA SUBUNIT-RELATED"/>
    <property type="match status" value="1"/>
</dbReference>
<protein>
    <submittedName>
        <fullName evidence="2">Complex I NDUFA9 subunit family protein</fullName>
    </submittedName>
</protein>
<keyword evidence="3" id="KW-1185">Reference proteome</keyword>
<dbReference type="RefSeq" id="WP_106511317.1">
    <property type="nucleotide sequence ID" value="NZ_PXYI01000001.1"/>
</dbReference>
<dbReference type="CDD" id="cd05271">
    <property type="entry name" value="NDUFA9_like_SDR_a"/>
    <property type="match status" value="1"/>
</dbReference>
<evidence type="ECO:0000259" key="1">
    <source>
        <dbReference type="Pfam" id="PF01370"/>
    </source>
</evidence>
<evidence type="ECO:0000313" key="3">
    <source>
        <dbReference type="Proteomes" id="UP000241167"/>
    </source>
</evidence>
<dbReference type="EMBL" id="PXYI01000001">
    <property type="protein sequence ID" value="PSJ43300.1"/>
    <property type="molecule type" value="Genomic_DNA"/>
</dbReference>
<gene>
    <name evidence="2" type="ORF">C7I55_02690</name>
</gene>
<name>A0A2P7QZB1_9SPHN</name>
<proteinExistence type="predicted"/>
<sequence>MDRVVTLFGGGGFLGRYVAQSLFGLGARVRVVERDPRKAYFLKPLGPVGQIQFASCDIRDAARVRAAVEGSDAVVNLVGTLKGDFEGIHVDGARNVAEAAQAAGADALVHISALGVDVKSESAYGRSKAEGEQAVRAAFPSATIMRPSILFGREDNFVNRFAALARLAPALPVIRGKARFQPVYAAEVARAIAAAACDPTTHAGKDYELGGPQVLTMREIMEFVCKSTGHNRSLIDVPDAAASGLARLTGWLPGAPLTWDQWLMLQKDNVVSEGAPGLEAFGLPKTPIAAVAEGWLLAYRRHGRFAAKSPY</sequence>